<accession>A0ABX5MU62</accession>
<feature type="chain" id="PRO_5045383247" evidence="1">
    <location>
        <begin position="23"/>
        <end position="120"/>
    </location>
</feature>
<dbReference type="RefSeq" id="WP_110327726.1">
    <property type="nucleotide sequence ID" value="NZ_QJJV01000009.1"/>
</dbReference>
<gene>
    <name evidence="2" type="ORF">C7400_109173</name>
</gene>
<evidence type="ECO:0000313" key="3">
    <source>
        <dbReference type="Proteomes" id="UP000247515"/>
    </source>
</evidence>
<dbReference type="Proteomes" id="UP000247515">
    <property type="component" value="Unassembled WGS sequence"/>
</dbReference>
<sequence length="120" mass="12753">MKSILKTAFATVALLVSASAFSNCVGGPNLETCNDSNGNSYTVNRMGSMTSMNGYNAQTGSTWNQTSNTYGNTTQINGNAANGAHWNETIQNYGNGNRSIYGTDSRGNAYSHYCTSYGCN</sequence>
<protein>
    <submittedName>
        <fullName evidence="2">Uncharacterized protein</fullName>
    </submittedName>
</protein>
<proteinExistence type="predicted"/>
<feature type="signal peptide" evidence="1">
    <location>
        <begin position="1"/>
        <end position="22"/>
    </location>
</feature>
<evidence type="ECO:0000313" key="2">
    <source>
        <dbReference type="EMBL" id="PXX15838.1"/>
    </source>
</evidence>
<organism evidence="2 3">
    <name type="scientific">Paraburkholderia tropica</name>
    <dbReference type="NCBI Taxonomy" id="92647"/>
    <lineage>
        <taxon>Bacteria</taxon>
        <taxon>Pseudomonadati</taxon>
        <taxon>Pseudomonadota</taxon>
        <taxon>Betaproteobacteria</taxon>
        <taxon>Burkholderiales</taxon>
        <taxon>Burkholderiaceae</taxon>
        <taxon>Paraburkholderia</taxon>
    </lineage>
</organism>
<evidence type="ECO:0000256" key="1">
    <source>
        <dbReference type="SAM" id="SignalP"/>
    </source>
</evidence>
<reference evidence="2 3" key="1">
    <citation type="submission" date="2018-05" db="EMBL/GenBank/DDBJ databases">
        <title>Genomic Encyclopedia of Type Strains, Phase IV (KMG-V): Genome sequencing to study the core and pangenomes of soil and plant-associated prokaryotes.</title>
        <authorList>
            <person name="Whitman W."/>
        </authorList>
    </citation>
    <scope>NUCLEOTIDE SEQUENCE [LARGE SCALE GENOMIC DNA]</scope>
    <source>
        <strain evidence="2 3">SIr-6563</strain>
    </source>
</reference>
<comment type="caution">
    <text evidence="2">The sequence shown here is derived from an EMBL/GenBank/DDBJ whole genome shotgun (WGS) entry which is preliminary data.</text>
</comment>
<keyword evidence="3" id="KW-1185">Reference proteome</keyword>
<dbReference type="EMBL" id="QJJV01000009">
    <property type="protein sequence ID" value="PXX15838.1"/>
    <property type="molecule type" value="Genomic_DNA"/>
</dbReference>
<keyword evidence="1" id="KW-0732">Signal</keyword>
<name>A0ABX5MU62_9BURK</name>